<feature type="compositionally biased region" description="Polar residues" evidence="4">
    <location>
        <begin position="486"/>
        <end position="502"/>
    </location>
</feature>
<dbReference type="Gene3D" id="3.40.50.1820">
    <property type="entry name" value="alpha/beta hydrolase"/>
    <property type="match status" value="1"/>
</dbReference>
<dbReference type="SUPFAM" id="SSF53474">
    <property type="entry name" value="alpha/beta-Hydrolases"/>
    <property type="match status" value="1"/>
</dbReference>
<dbReference type="PROSITE" id="PS00122">
    <property type="entry name" value="CARBOXYLESTERASE_B_1"/>
    <property type="match status" value="1"/>
</dbReference>
<comment type="caution">
    <text evidence="6">The sequence shown here is derived from an EMBL/GenBank/DDBJ whole genome shotgun (WGS) entry which is preliminary data.</text>
</comment>
<dbReference type="InterPro" id="IPR019826">
    <property type="entry name" value="Carboxylesterase_B_AS"/>
</dbReference>
<dbReference type="EMBL" id="BPWL01000005">
    <property type="protein sequence ID" value="GJJ10658.1"/>
    <property type="molecule type" value="Genomic_DNA"/>
</dbReference>
<dbReference type="GO" id="GO:0016787">
    <property type="term" value="F:hydrolase activity"/>
    <property type="evidence" value="ECO:0007669"/>
    <property type="project" value="UniProtKB-KW"/>
</dbReference>
<organism evidence="6 7">
    <name type="scientific">Clathrus columnatus</name>
    <dbReference type="NCBI Taxonomy" id="1419009"/>
    <lineage>
        <taxon>Eukaryota</taxon>
        <taxon>Fungi</taxon>
        <taxon>Dikarya</taxon>
        <taxon>Basidiomycota</taxon>
        <taxon>Agaricomycotina</taxon>
        <taxon>Agaricomycetes</taxon>
        <taxon>Phallomycetidae</taxon>
        <taxon>Phallales</taxon>
        <taxon>Clathraceae</taxon>
        <taxon>Clathrus</taxon>
    </lineage>
</organism>
<protein>
    <recommendedName>
        <fullName evidence="3">Carboxylic ester hydrolase</fullName>
        <ecNumber evidence="3">3.1.1.-</ecNumber>
    </recommendedName>
</protein>
<dbReference type="InterPro" id="IPR002018">
    <property type="entry name" value="CarbesteraseB"/>
</dbReference>
<sequence length="673" mass="73251">MSSSHPSVRCPTLNTTFVGIKHNVYSPEFPIHQFRGIKYATVPGRFRRSQLCTVYPRVTDAKLNGPICPQQKRQGFDDLFGFVREDPPRMVVQDEFECLNLIVTCPDTTKYTRPLPVMVWIHGGSNIRGAGSSIICDPGKFVKASLELQQPIIVVNINYRLGLLGFAASDALEESNRLLGEEGVGNYGLYDQLNALIWTRKHISSFGGDPSNITLFGESAGAIDIHALLLSRINHLMPGGIASRAILQSGVVFPTAVRSIESQGSLLSRAMGRLGLTPTDINRLRNIPVDFLVAQTPGVVNATDDGIFFRDGWRNDVGSSPGNFIPLPEKIDSLMIGDCAFESALYLGAGSVGGGGGGAGIRTWSSLGIVRRVKALIRNVYKADKFLRSYGINYGPGADDEESQDAVLNVVNDVFFAWPIDKLAKGAATGRPGGRGIPVYRYVFDQESPYTFTAHHAVDLLYLFDNISMTPTERGKKAASGVGPLHSTTSTTLVQSPSSSGSDWDELDHRLGAYADDVVDDTQIAYPTYSDSYESDSDSDDSYYELSDFQYNASRIRQGMQARWIAFAQGSASGGSSSSLTRSIANRSSNVLEPLPGHPWSRDSLLVLGPEGEVGTRPIDEELPLRRRLDEWSHALESVPPELAFRIGVELSVGPKGVPPTTVGVQPFQRSRI</sequence>
<dbReference type="AlphaFoldDB" id="A0AAV5ABY0"/>
<feature type="domain" description="Carboxylesterase type B" evidence="5">
    <location>
        <begin position="16"/>
        <end position="473"/>
    </location>
</feature>
<comment type="similarity">
    <text evidence="1 3">Belongs to the type-B carboxylesterase/lipase family.</text>
</comment>
<evidence type="ECO:0000313" key="6">
    <source>
        <dbReference type="EMBL" id="GJJ10658.1"/>
    </source>
</evidence>
<gene>
    <name evidence="6" type="ORF">Clacol_004885</name>
</gene>
<evidence type="ECO:0000256" key="1">
    <source>
        <dbReference type="ARBA" id="ARBA00005964"/>
    </source>
</evidence>
<dbReference type="InterPro" id="IPR029058">
    <property type="entry name" value="AB_hydrolase_fold"/>
</dbReference>
<evidence type="ECO:0000256" key="2">
    <source>
        <dbReference type="ARBA" id="ARBA00022801"/>
    </source>
</evidence>
<evidence type="ECO:0000256" key="3">
    <source>
        <dbReference type="RuleBase" id="RU361235"/>
    </source>
</evidence>
<evidence type="ECO:0000259" key="5">
    <source>
        <dbReference type="Pfam" id="PF00135"/>
    </source>
</evidence>
<dbReference type="EC" id="3.1.1.-" evidence="3"/>
<keyword evidence="2 3" id="KW-0378">Hydrolase</keyword>
<dbReference type="PANTHER" id="PTHR43142">
    <property type="entry name" value="CARBOXYLIC ESTER HYDROLASE"/>
    <property type="match status" value="1"/>
</dbReference>
<dbReference type="Proteomes" id="UP001050691">
    <property type="component" value="Unassembled WGS sequence"/>
</dbReference>
<proteinExistence type="inferred from homology"/>
<evidence type="ECO:0000313" key="7">
    <source>
        <dbReference type="Proteomes" id="UP001050691"/>
    </source>
</evidence>
<name>A0AAV5ABY0_9AGAM</name>
<accession>A0AAV5ABY0</accession>
<feature type="region of interest" description="Disordered" evidence="4">
    <location>
        <begin position="475"/>
        <end position="505"/>
    </location>
</feature>
<reference evidence="6" key="1">
    <citation type="submission" date="2021-10" db="EMBL/GenBank/DDBJ databases">
        <title>De novo Genome Assembly of Clathrus columnatus (Basidiomycota, Fungi) Using Illumina and Nanopore Sequence Data.</title>
        <authorList>
            <person name="Ogiso-Tanaka E."/>
            <person name="Itagaki H."/>
            <person name="Hosoya T."/>
            <person name="Hosaka K."/>
        </authorList>
    </citation>
    <scope>NUCLEOTIDE SEQUENCE</scope>
    <source>
        <strain evidence="6">MO-923</strain>
    </source>
</reference>
<dbReference type="Pfam" id="PF00135">
    <property type="entry name" value="COesterase"/>
    <property type="match status" value="1"/>
</dbReference>
<evidence type="ECO:0000256" key="4">
    <source>
        <dbReference type="SAM" id="MobiDB-lite"/>
    </source>
</evidence>
<keyword evidence="7" id="KW-1185">Reference proteome</keyword>
<dbReference type="PANTHER" id="PTHR43142:SF5">
    <property type="entry name" value="CARBOXYLIC ESTER HYDROLASE"/>
    <property type="match status" value="1"/>
</dbReference>